<protein>
    <submittedName>
        <fullName evidence="1">Uncharacterized protein</fullName>
    </submittedName>
</protein>
<sequence>MPDRPPPESTLDLANGVLSTPARGVAPRARAHVVEHTRRRALCRRDPVTADAEGGEETVAAARGVIAFTGP</sequence>
<gene>
    <name evidence="1" type="ORF">RM479_07190</name>
</gene>
<organism evidence="1 2">
    <name type="scientific">Nocardiopsis lambiniae</name>
    <dbReference type="NCBI Taxonomy" id="3075539"/>
    <lineage>
        <taxon>Bacteria</taxon>
        <taxon>Bacillati</taxon>
        <taxon>Actinomycetota</taxon>
        <taxon>Actinomycetes</taxon>
        <taxon>Streptosporangiales</taxon>
        <taxon>Nocardiopsidaceae</taxon>
        <taxon>Nocardiopsis</taxon>
    </lineage>
</organism>
<dbReference type="EMBL" id="JAVREP010000003">
    <property type="protein sequence ID" value="MDT0328195.1"/>
    <property type="molecule type" value="Genomic_DNA"/>
</dbReference>
<dbReference type="RefSeq" id="WP_311510928.1">
    <property type="nucleotide sequence ID" value="NZ_JAVREP010000003.1"/>
</dbReference>
<dbReference type="Proteomes" id="UP001183390">
    <property type="component" value="Unassembled WGS sequence"/>
</dbReference>
<keyword evidence="2" id="KW-1185">Reference proteome</keyword>
<proteinExistence type="predicted"/>
<accession>A0ABU2M6E6</accession>
<name>A0ABU2M6E6_9ACTN</name>
<reference evidence="2" key="1">
    <citation type="submission" date="2023-07" db="EMBL/GenBank/DDBJ databases">
        <title>30 novel species of actinomycetes from the DSMZ collection.</title>
        <authorList>
            <person name="Nouioui I."/>
        </authorList>
    </citation>
    <scope>NUCLEOTIDE SEQUENCE [LARGE SCALE GENOMIC DNA]</scope>
    <source>
        <strain evidence="2">DSM 44743</strain>
    </source>
</reference>
<evidence type="ECO:0000313" key="1">
    <source>
        <dbReference type="EMBL" id="MDT0328195.1"/>
    </source>
</evidence>
<evidence type="ECO:0000313" key="2">
    <source>
        <dbReference type="Proteomes" id="UP001183390"/>
    </source>
</evidence>
<comment type="caution">
    <text evidence="1">The sequence shown here is derived from an EMBL/GenBank/DDBJ whole genome shotgun (WGS) entry which is preliminary data.</text>
</comment>